<dbReference type="EMBL" id="GBXM01088250">
    <property type="protein sequence ID" value="JAH20327.1"/>
    <property type="molecule type" value="Transcribed_RNA"/>
</dbReference>
<name>A0A0E9QV72_ANGAN</name>
<proteinExistence type="predicted"/>
<protein>
    <submittedName>
        <fullName evidence="1">Uncharacterized protein</fullName>
    </submittedName>
</protein>
<reference evidence="1" key="2">
    <citation type="journal article" date="2015" name="Fish Shellfish Immunol.">
        <title>Early steps in the European eel (Anguilla anguilla)-Vibrio vulnificus interaction in the gills: Role of the RtxA13 toxin.</title>
        <authorList>
            <person name="Callol A."/>
            <person name="Pajuelo D."/>
            <person name="Ebbesson L."/>
            <person name="Teles M."/>
            <person name="MacKenzie S."/>
            <person name="Amaro C."/>
        </authorList>
    </citation>
    <scope>NUCLEOTIDE SEQUENCE</scope>
</reference>
<organism evidence="1">
    <name type="scientific">Anguilla anguilla</name>
    <name type="common">European freshwater eel</name>
    <name type="synonym">Muraena anguilla</name>
    <dbReference type="NCBI Taxonomy" id="7936"/>
    <lineage>
        <taxon>Eukaryota</taxon>
        <taxon>Metazoa</taxon>
        <taxon>Chordata</taxon>
        <taxon>Craniata</taxon>
        <taxon>Vertebrata</taxon>
        <taxon>Euteleostomi</taxon>
        <taxon>Actinopterygii</taxon>
        <taxon>Neopterygii</taxon>
        <taxon>Teleostei</taxon>
        <taxon>Anguilliformes</taxon>
        <taxon>Anguillidae</taxon>
        <taxon>Anguilla</taxon>
    </lineage>
</organism>
<sequence>METPVRDSALRPGWRVNERSRRSSVTIPRHFPLTFDLYAPHHSL</sequence>
<evidence type="ECO:0000313" key="1">
    <source>
        <dbReference type="EMBL" id="JAH20327.1"/>
    </source>
</evidence>
<accession>A0A0E9QV72</accession>
<reference evidence="1" key="1">
    <citation type="submission" date="2014-11" db="EMBL/GenBank/DDBJ databases">
        <authorList>
            <person name="Amaro Gonzalez C."/>
        </authorList>
    </citation>
    <scope>NUCLEOTIDE SEQUENCE</scope>
</reference>
<dbReference type="AlphaFoldDB" id="A0A0E9QV72"/>